<feature type="active site" evidence="2">
    <location>
        <position position="30"/>
    </location>
</feature>
<dbReference type="PROSITE" id="PS01066">
    <property type="entry name" value="UPP_SYNTHASE"/>
    <property type="match status" value="1"/>
</dbReference>
<evidence type="ECO:0000256" key="2">
    <source>
        <dbReference type="HAMAP-Rule" id="MF_01139"/>
    </source>
</evidence>
<feature type="active site" description="Proton acceptor" evidence="2">
    <location>
        <position position="78"/>
    </location>
</feature>
<dbReference type="PANTHER" id="PTHR10291:SF0">
    <property type="entry name" value="DEHYDRODOLICHYL DIPHOSPHATE SYNTHASE 2"/>
    <property type="match status" value="1"/>
</dbReference>
<feature type="binding site" evidence="2">
    <location>
        <begin position="75"/>
        <end position="77"/>
    </location>
    <ligand>
        <name>substrate</name>
    </ligand>
</feature>
<accession>A0A1G4G4A0</accession>
<dbReference type="InterPro" id="IPR036424">
    <property type="entry name" value="UPP_synth-like_sf"/>
</dbReference>
<evidence type="ECO:0000256" key="1">
    <source>
        <dbReference type="ARBA" id="ARBA00022679"/>
    </source>
</evidence>
<organism evidence="3 4">
    <name type="scientific">Petrimonas mucosa</name>
    <dbReference type="NCBI Taxonomy" id="1642646"/>
    <lineage>
        <taxon>Bacteria</taxon>
        <taxon>Pseudomonadati</taxon>
        <taxon>Bacteroidota</taxon>
        <taxon>Bacteroidia</taxon>
        <taxon>Bacteroidales</taxon>
        <taxon>Dysgonomonadaceae</taxon>
        <taxon>Petrimonas</taxon>
    </lineage>
</organism>
<comment type="function">
    <text evidence="2">Catalyzes the condensation of isopentenyl diphosphate (IPP) with allylic pyrophosphates generating different type of terpenoids.</text>
</comment>
<dbReference type="AlphaFoldDB" id="A0A1G4G4A0"/>
<evidence type="ECO:0000313" key="3">
    <source>
        <dbReference type="EMBL" id="SCM55627.1"/>
    </source>
</evidence>
<dbReference type="Pfam" id="PF01255">
    <property type="entry name" value="Prenyltransf"/>
    <property type="match status" value="1"/>
</dbReference>
<gene>
    <name evidence="3" type="primary">uppS</name>
    <name evidence="3" type="ORF">ING2E5A_0485</name>
</gene>
<feature type="binding site" evidence="2">
    <location>
        <position position="81"/>
    </location>
    <ligand>
        <name>substrate</name>
    </ligand>
</feature>
<feature type="binding site" evidence="2">
    <location>
        <position position="198"/>
    </location>
    <ligand>
        <name>substrate</name>
    </ligand>
</feature>
<feature type="binding site" evidence="2">
    <location>
        <position position="79"/>
    </location>
    <ligand>
        <name>substrate</name>
    </ligand>
</feature>
<sequence>MINRELRRYMSLLDKIDKHNVPRHVAIIMDGNGRWAKSRGLDRTEGHKQGAISVRKVVEAATKAKVDYLTLYAFSTENWLRPEEEIQTLMELMVHTVANETGNLIKNGIRLQCIGDIQRLPEKTRDALNRCIEQTSTGKNLTLVLALSYSSRWELTNAARSIAADVKEGLLDPTSITEETVNRYLATRELPELDLLIRTGGDIRISNFLLWQAAYSELYFTDVFWPDFDEESLYKAILDFQKKERRFGKISEQLEKENS</sequence>
<feature type="binding site" evidence="2">
    <location>
        <begin position="204"/>
        <end position="206"/>
    </location>
    <ligand>
        <name>substrate</name>
    </ligand>
</feature>
<protein>
    <recommendedName>
        <fullName evidence="2">Isoprenyl transferase</fullName>
        <ecNumber evidence="2">2.5.1.-</ecNumber>
    </recommendedName>
</protein>
<feature type="binding site" evidence="2">
    <location>
        <position position="47"/>
    </location>
    <ligand>
        <name>substrate</name>
    </ligand>
</feature>
<proteinExistence type="inferred from homology"/>
<dbReference type="NCBIfam" id="NF011405">
    <property type="entry name" value="PRK14830.1"/>
    <property type="match status" value="1"/>
</dbReference>
<dbReference type="HAMAP" id="MF_01139">
    <property type="entry name" value="ISPT"/>
    <property type="match status" value="1"/>
</dbReference>
<dbReference type="KEGG" id="pmuc:ING2E5A_0485"/>
<name>A0A1G4G4A0_9BACT</name>
<dbReference type="InterPro" id="IPR001441">
    <property type="entry name" value="UPP_synth-like"/>
</dbReference>
<keyword evidence="2" id="KW-0479">Metal-binding</keyword>
<dbReference type="SUPFAM" id="SSF64005">
    <property type="entry name" value="Undecaprenyl diphosphate synthase"/>
    <property type="match status" value="1"/>
</dbReference>
<dbReference type="GO" id="GO:0045547">
    <property type="term" value="F:ditrans,polycis-polyprenyl diphosphate synthase [(2E,6E)-farnesyl diphosphate specific] activity"/>
    <property type="evidence" value="ECO:0007669"/>
    <property type="project" value="TreeGrafter"/>
</dbReference>
<keyword evidence="1 2" id="KW-0808">Transferase</keyword>
<feature type="binding site" evidence="2">
    <location>
        <begin position="31"/>
        <end position="34"/>
    </location>
    <ligand>
        <name>substrate</name>
    </ligand>
</feature>
<feature type="binding site" evidence="2">
    <location>
        <position position="30"/>
    </location>
    <ligand>
        <name>Mg(2+)</name>
        <dbReference type="ChEBI" id="CHEBI:18420"/>
    </ligand>
</feature>
<dbReference type="PANTHER" id="PTHR10291">
    <property type="entry name" value="DEHYDRODOLICHYL DIPHOSPHATE SYNTHASE FAMILY MEMBER"/>
    <property type="match status" value="1"/>
</dbReference>
<feature type="binding site" evidence="2">
    <location>
        <position position="43"/>
    </location>
    <ligand>
        <name>substrate</name>
    </ligand>
</feature>
<feature type="binding site" evidence="2">
    <location>
        <position position="35"/>
    </location>
    <ligand>
        <name>substrate</name>
    </ligand>
</feature>
<comment type="subunit">
    <text evidence="2">Homodimer.</text>
</comment>
<dbReference type="NCBIfam" id="TIGR00055">
    <property type="entry name" value="uppS"/>
    <property type="match status" value="1"/>
</dbReference>
<dbReference type="GO" id="GO:0000287">
    <property type="term" value="F:magnesium ion binding"/>
    <property type="evidence" value="ECO:0007669"/>
    <property type="project" value="UniProtKB-UniRule"/>
</dbReference>
<dbReference type="InterPro" id="IPR018520">
    <property type="entry name" value="UPP_synth-like_CS"/>
</dbReference>
<dbReference type="Proteomes" id="UP000178485">
    <property type="component" value="Chromosome i"/>
</dbReference>
<dbReference type="EC" id="2.5.1.-" evidence="2"/>
<keyword evidence="4" id="KW-1185">Reference proteome</keyword>
<dbReference type="FunFam" id="3.40.1180.10:FF:000001">
    <property type="entry name" value="(2E,6E)-farnesyl-diphosphate-specific ditrans,polycis-undecaprenyl-diphosphate synthase"/>
    <property type="match status" value="1"/>
</dbReference>
<dbReference type="EMBL" id="LT608328">
    <property type="protein sequence ID" value="SCM55627.1"/>
    <property type="molecule type" value="Genomic_DNA"/>
</dbReference>
<comment type="similarity">
    <text evidence="2">Belongs to the UPP synthase family.</text>
</comment>
<keyword evidence="2" id="KW-0460">Magnesium</keyword>
<reference evidence="3 4" key="1">
    <citation type="submission" date="2016-08" db="EMBL/GenBank/DDBJ databases">
        <authorList>
            <person name="Seilhamer J.J."/>
        </authorList>
    </citation>
    <scope>NUCLEOTIDE SEQUENCE [LARGE SCALE GENOMIC DNA]</scope>
    <source>
        <strain evidence="3">ING2-E5A</strain>
    </source>
</reference>
<comment type="cofactor">
    <cofactor evidence="2">
        <name>Mg(2+)</name>
        <dbReference type="ChEBI" id="CHEBI:18420"/>
    </cofactor>
    <text evidence="2">Binds 2 magnesium ions per subunit.</text>
</comment>
<dbReference type="Gene3D" id="3.40.1180.10">
    <property type="entry name" value="Decaprenyl diphosphate synthase-like"/>
    <property type="match status" value="1"/>
</dbReference>
<evidence type="ECO:0000313" key="4">
    <source>
        <dbReference type="Proteomes" id="UP000178485"/>
    </source>
</evidence>
<dbReference type="GO" id="GO:0016094">
    <property type="term" value="P:polyprenol biosynthetic process"/>
    <property type="evidence" value="ECO:0007669"/>
    <property type="project" value="TreeGrafter"/>
</dbReference>
<feature type="binding site" evidence="2">
    <location>
        <position position="217"/>
    </location>
    <ligand>
        <name>Mg(2+)</name>
        <dbReference type="ChEBI" id="CHEBI:18420"/>
    </ligand>
</feature>
<dbReference type="CDD" id="cd00475">
    <property type="entry name" value="Cis_IPPS"/>
    <property type="match status" value="1"/>
</dbReference>
<dbReference type="STRING" id="1642646.ING2E5A_0485"/>